<keyword evidence="1" id="KW-1133">Transmembrane helix</keyword>
<feature type="transmembrane region" description="Helical" evidence="1">
    <location>
        <begin position="114"/>
        <end position="132"/>
    </location>
</feature>
<dbReference type="Proteomes" id="UP000593567">
    <property type="component" value="Unassembled WGS sequence"/>
</dbReference>
<sequence>MEQLYYYVAKGAITVFKIEKIFEEKCFRPHSAPLYTLSSWLSITTFDRPTSTAFLSLLIFFILFRMTVSVFPLGLFKASFYSLDMGSTTSRIIFTIQQHTLSMIPLMLGNRTGTVTYTLHLLLNTLVLSTLVTEMYMKYISSAIVTATFYT</sequence>
<feature type="transmembrane region" description="Helical" evidence="1">
    <location>
        <begin position="53"/>
        <end position="76"/>
    </location>
</feature>
<gene>
    <name evidence="2" type="ORF">EB796_004848</name>
</gene>
<reference evidence="2" key="1">
    <citation type="submission" date="2020-06" db="EMBL/GenBank/DDBJ databases">
        <title>Draft genome of Bugula neritina, a colonial animal packing powerful symbionts and potential medicines.</title>
        <authorList>
            <person name="Rayko M."/>
        </authorList>
    </citation>
    <scope>NUCLEOTIDE SEQUENCE [LARGE SCALE GENOMIC DNA]</scope>
    <source>
        <strain evidence="2">Kwan_BN1</strain>
    </source>
</reference>
<organism evidence="2 3">
    <name type="scientific">Bugula neritina</name>
    <name type="common">Brown bryozoan</name>
    <name type="synonym">Sertularia neritina</name>
    <dbReference type="NCBI Taxonomy" id="10212"/>
    <lineage>
        <taxon>Eukaryota</taxon>
        <taxon>Metazoa</taxon>
        <taxon>Spiralia</taxon>
        <taxon>Lophotrochozoa</taxon>
        <taxon>Bryozoa</taxon>
        <taxon>Gymnolaemata</taxon>
        <taxon>Cheilostomatida</taxon>
        <taxon>Flustrina</taxon>
        <taxon>Buguloidea</taxon>
        <taxon>Bugulidae</taxon>
        <taxon>Bugula</taxon>
    </lineage>
</organism>
<evidence type="ECO:0000313" key="2">
    <source>
        <dbReference type="EMBL" id="KAF6036845.1"/>
    </source>
</evidence>
<comment type="caution">
    <text evidence="2">The sequence shown here is derived from an EMBL/GenBank/DDBJ whole genome shotgun (WGS) entry which is preliminary data.</text>
</comment>
<keyword evidence="3" id="KW-1185">Reference proteome</keyword>
<proteinExistence type="predicted"/>
<keyword evidence="1" id="KW-0812">Transmembrane</keyword>
<keyword evidence="1" id="KW-0472">Membrane</keyword>
<accession>A0A7J7KF36</accession>
<dbReference type="AlphaFoldDB" id="A0A7J7KF36"/>
<evidence type="ECO:0000313" key="3">
    <source>
        <dbReference type="Proteomes" id="UP000593567"/>
    </source>
</evidence>
<name>A0A7J7KF36_BUGNE</name>
<protein>
    <submittedName>
        <fullName evidence="2">Uncharacterized protein</fullName>
    </submittedName>
</protein>
<dbReference type="EMBL" id="VXIV02000660">
    <property type="protein sequence ID" value="KAF6036845.1"/>
    <property type="molecule type" value="Genomic_DNA"/>
</dbReference>
<evidence type="ECO:0000256" key="1">
    <source>
        <dbReference type="SAM" id="Phobius"/>
    </source>
</evidence>